<evidence type="ECO:0000313" key="4">
    <source>
        <dbReference type="EMBL" id="HIT98643.1"/>
    </source>
</evidence>
<evidence type="ECO:0000259" key="3">
    <source>
        <dbReference type="Pfam" id="PF03061"/>
    </source>
</evidence>
<comment type="similarity">
    <text evidence="1">Belongs to the thioesterase PaaI family.</text>
</comment>
<dbReference type="PANTHER" id="PTHR21660">
    <property type="entry name" value="THIOESTERASE SUPERFAMILY MEMBER-RELATED"/>
    <property type="match status" value="1"/>
</dbReference>
<dbReference type="GO" id="GO:0047617">
    <property type="term" value="F:fatty acyl-CoA hydrolase activity"/>
    <property type="evidence" value="ECO:0007669"/>
    <property type="project" value="InterPro"/>
</dbReference>
<reference evidence="4" key="1">
    <citation type="submission" date="2020-10" db="EMBL/GenBank/DDBJ databases">
        <authorList>
            <person name="Gilroy R."/>
        </authorList>
    </citation>
    <scope>NUCLEOTIDE SEQUENCE</scope>
    <source>
        <strain evidence="4">CHK176-22527</strain>
    </source>
</reference>
<reference evidence="4" key="2">
    <citation type="journal article" date="2021" name="PeerJ">
        <title>Extensive microbial diversity within the chicken gut microbiome revealed by metagenomics and culture.</title>
        <authorList>
            <person name="Gilroy R."/>
            <person name="Ravi A."/>
            <person name="Getino M."/>
            <person name="Pursley I."/>
            <person name="Horton D.L."/>
            <person name="Alikhan N.F."/>
            <person name="Baker D."/>
            <person name="Gharbi K."/>
            <person name="Hall N."/>
            <person name="Watson M."/>
            <person name="Adriaenssens E.M."/>
            <person name="Foster-Nyarko E."/>
            <person name="Jarju S."/>
            <person name="Secka A."/>
            <person name="Antonio M."/>
            <person name="Oren A."/>
            <person name="Chaudhuri R.R."/>
            <person name="La Ragione R."/>
            <person name="Hildebrand F."/>
            <person name="Pallen M.J."/>
        </authorList>
    </citation>
    <scope>NUCLEOTIDE SEQUENCE</scope>
    <source>
        <strain evidence="4">CHK176-22527</strain>
    </source>
</reference>
<dbReference type="PANTHER" id="PTHR21660:SF1">
    <property type="entry name" value="ACYL-COENZYME A THIOESTERASE 13"/>
    <property type="match status" value="1"/>
</dbReference>
<sequence>MDKSEGQRKLEEYVDMTMAENSGIYKDLINGLMRAEKVSCSYEDKTITFAFRVQPWQVNRAGHLHGGMMCTAFDMTMGVLVRFLAGKNFTPTVSLDVKYIRPVKEGDVMFVTVKAVSAGRRITHLICESRSKNTGKLLASGAGVFMNVDTEKEKQKRPEDV</sequence>
<evidence type="ECO:0000256" key="2">
    <source>
        <dbReference type="ARBA" id="ARBA00022801"/>
    </source>
</evidence>
<accession>A0A9D1KU53</accession>
<dbReference type="InterPro" id="IPR029069">
    <property type="entry name" value="HotDog_dom_sf"/>
</dbReference>
<keyword evidence="2" id="KW-0378">Hydrolase</keyword>
<evidence type="ECO:0000313" key="5">
    <source>
        <dbReference type="Proteomes" id="UP000824159"/>
    </source>
</evidence>
<proteinExistence type="inferred from homology"/>
<dbReference type="InterPro" id="IPR039298">
    <property type="entry name" value="ACOT13"/>
</dbReference>
<dbReference type="Pfam" id="PF03061">
    <property type="entry name" value="4HBT"/>
    <property type="match status" value="1"/>
</dbReference>
<dbReference type="SUPFAM" id="SSF54637">
    <property type="entry name" value="Thioesterase/thiol ester dehydrase-isomerase"/>
    <property type="match status" value="1"/>
</dbReference>
<feature type="domain" description="Thioesterase" evidence="3">
    <location>
        <begin position="62"/>
        <end position="132"/>
    </location>
</feature>
<evidence type="ECO:0000256" key="1">
    <source>
        <dbReference type="ARBA" id="ARBA00008324"/>
    </source>
</evidence>
<comment type="caution">
    <text evidence="4">The sequence shown here is derived from an EMBL/GenBank/DDBJ whole genome shotgun (WGS) entry which is preliminary data.</text>
</comment>
<dbReference type="Proteomes" id="UP000824159">
    <property type="component" value="Unassembled WGS sequence"/>
</dbReference>
<dbReference type="InterPro" id="IPR006683">
    <property type="entry name" value="Thioestr_dom"/>
</dbReference>
<dbReference type="Gene3D" id="3.10.129.10">
    <property type="entry name" value="Hotdog Thioesterase"/>
    <property type="match status" value="1"/>
</dbReference>
<gene>
    <name evidence="4" type="ORF">IAD12_00115</name>
</gene>
<dbReference type="EMBL" id="DVLX01000003">
    <property type="protein sequence ID" value="HIT98643.1"/>
    <property type="molecule type" value="Genomic_DNA"/>
</dbReference>
<dbReference type="AlphaFoldDB" id="A0A9D1KU53"/>
<name>A0A9D1KU53_9FIRM</name>
<organism evidence="4 5">
    <name type="scientific">Candidatus Allocopromorpha excrementavium</name>
    <dbReference type="NCBI Taxonomy" id="2840741"/>
    <lineage>
        <taxon>Bacteria</taxon>
        <taxon>Bacillati</taxon>
        <taxon>Bacillota</taxon>
        <taxon>Clostridia</taxon>
        <taxon>Eubacteriales</taxon>
        <taxon>Eubacteriaceae</taxon>
        <taxon>Eubacteriaceae incertae sedis</taxon>
        <taxon>Candidatus Allocopromorpha</taxon>
    </lineage>
</organism>
<dbReference type="CDD" id="cd03443">
    <property type="entry name" value="PaaI_thioesterase"/>
    <property type="match status" value="1"/>
</dbReference>
<protein>
    <submittedName>
        <fullName evidence="4">PaaI family thioesterase</fullName>
    </submittedName>
</protein>